<dbReference type="SMART" id="SM00642">
    <property type="entry name" value="Aamy"/>
    <property type="match status" value="1"/>
</dbReference>
<comment type="caution">
    <text evidence="3">The sequence shown here is derived from an EMBL/GenBank/DDBJ whole genome shotgun (WGS) entry which is preliminary data.</text>
</comment>
<accession>A0A370GM24</accession>
<dbReference type="InterPro" id="IPR013780">
    <property type="entry name" value="Glyco_hydro_b"/>
</dbReference>
<dbReference type="SUPFAM" id="SSF81296">
    <property type="entry name" value="E set domains"/>
    <property type="match status" value="1"/>
</dbReference>
<dbReference type="InterPro" id="IPR014756">
    <property type="entry name" value="Ig_E-set"/>
</dbReference>
<keyword evidence="4" id="KW-1185">Reference proteome</keyword>
<dbReference type="Pfam" id="PF21653">
    <property type="entry name" value="pulA_all-beta"/>
    <property type="match status" value="1"/>
</dbReference>
<feature type="domain" description="Glycosyl hydrolase family 13 catalytic" evidence="2">
    <location>
        <begin position="238"/>
        <end position="615"/>
    </location>
</feature>
<gene>
    <name evidence="3" type="ORF">DFR59_103398</name>
</gene>
<dbReference type="AlphaFoldDB" id="A0A370GM24"/>
<dbReference type="InterPro" id="IPR004193">
    <property type="entry name" value="Glyco_hydro_13_N"/>
</dbReference>
<organism evidence="3 4">
    <name type="scientific">Falsibacillus pallidus</name>
    <dbReference type="NCBI Taxonomy" id="493781"/>
    <lineage>
        <taxon>Bacteria</taxon>
        <taxon>Bacillati</taxon>
        <taxon>Bacillota</taxon>
        <taxon>Bacilli</taxon>
        <taxon>Bacillales</taxon>
        <taxon>Bacillaceae</taxon>
        <taxon>Falsibacillus</taxon>
    </lineage>
</organism>
<dbReference type="Gene3D" id="2.60.40.2320">
    <property type="match status" value="1"/>
</dbReference>
<sequence length="714" mass="81423">MDQEKRLYKAYLDSMDTVAVLIPYHHRNGESADFWLETGDGISKLEVQEAILLETEKKYICKLQKTPPFGQIHYIINEFGEKTDLQIGSVIRTSAFDEMHYFNGFLGCSYSSESSSFTLWAPSAAAANLITFHPGTSESKKWPMIRKEKGAWVLEIKENMDGIFYKYEVCVNKEWRQAVDPYAVAVSKNSEWGVIVDLNKTRKERISRPVFSSPNDAIIYEVHIRDATSHPKSGIDQKGTYVGFSASPSMNDGGQVTGLNYIADLGPTHLELLPFNDFGGIPDENTDNAYNWGYNPLFFNVPEGSYSSNPNDPYSRITELKNMIDAIHHKGLAVIMDVVYNHVYIRETSSFEQLVPGYYFRHDEFGMPSNGTGVGNDFASDRRMGRKFILDSVRFWLEEYKVDGFRLDLMGILDIQTMSEVKKLAEELHPGCLILGEGWDLNTPLPQEEKAALKNAKKMPGISFFNDFFRDTIKGSIFDLYNRGYALGKSRLVPSAIEAFMGSSGCHKGAEGIFLSPRQSINYVESHDNHTLWDKINFCFPGEFELNQKRHRLATSITILAMGIPFLHAGQEFFRTKKGIDNSYKEPDSINWLDWDRCLEFQDNVNYIKDLIAFRKMHAAFRMSGHSEIKEHIEIVPIQGNTIGFHYRDVGHLGKWNHIFIVLNPDEKKKVKLPEIKNRWMLLGNGQSMFLENLQTAEGKWVEAEAISMMIYVA</sequence>
<dbReference type="Gene3D" id="2.60.40.1180">
    <property type="entry name" value="Golgi alpha-mannosidase II"/>
    <property type="match status" value="1"/>
</dbReference>
<dbReference type="InterPro" id="IPR017853">
    <property type="entry name" value="GH"/>
</dbReference>
<dbReference type="Gene3D" id="2.60.40.10">
    <property type="entry name" value="Immunoglobulins"/>
    <property type="match status" value="1"/>
</dbReference>
<proteinExistence type="inferred from homology"/>
<dbReference type="InterPro" id="IPR013783">
    <property type="entry name" value="Ig-like_fold"/>
</dbReference>
<dbReference type="InterPro" id="IPR011840">
    <property type="entry name" value="PulA_typeI"/>
</dbReference>
<evidence type="ECO:0000313" key="3">
    <source>
        <dbReference type="EMBL" id="RDI44326.1"/>
    </source>
</evidence>
<dbReference type="PANTHER" id="PTHR43002">
    <property type="entry name" value="GLYCOGEN DEBRANCHING ENZYME"/>
    <property type="match status" value="1"/>
</dbReference>
<reference evidence="3 4" key="1">
    <citation type="submission" date="2018-07" db="EMBL/GenBank/DDBJ databases">
        <title>Genomic Encyclopedia of Type Strains, Phase IV (KMG-IV): sequencing the most valuable type-strain genomes for metagenomic binning, comparative biology and taxonomic classification.</title>
        <authorList>
            <person name="Goeker M."/>
        </authorList>
    </citation>
    <scope>NUCLEOTIDE SEQUENCE [LARGE SCALE GENOMIC DNA]</scope>
    <source>
        <strain evidence="3 4">DSM 25281</strain>
    </source>
</reference>
<name>A0A370GM24_9BACI</name>
<dbReference type="SUPFAM" id="SSF51445">
    <property type="entry name" value="(Trans)glycosidases"/>
    <property type="match status" value="1"/>
</dbReference>
<dbReference type="GO" id="GO:0004553">
    <property type="term" value="F:hydrolase activity, hydrolyzing O-glycosyl compounds"/>
    <property type="evidence" value="ECO:0007669"/>
    <property type="project" value="InterPro"/>
</dbReference>
<evidence type="ECO:0000256" key="1">
    <source>
        <dbReference type="ARBA" id="ARBA00008061"/>
    </source>
</evidence>
<dbReference type="Pfam" id="PF17999">
    <property type="entry name" value="PulA_N1"/>
    <property type="match status" value="1"/>
</dbReference>
<dbReference type="CDD" id="cd02860">
    <property type="entry name" value="E_set_Pullulanase"/>
    <property type="match status" value="1"/>
</dbReference>
<protein>
    <submittedName>
        <fullName evidence="3">Pullulanase</fullName>
    </submittedName>
</protein>
<dbReference type="InterPro" id="IPR006047">
    <property type="entry name" value="GH13_cat_dom"/>
</dbReference>
<dbReference type="EMBL" id="QQAY01000003">
    <property type="protein sequence ID" value="RDI44326.1"/>
    <property type="molecule type" value="Genomic_DNA"/>
</dbReference>
<dbReference type="CDD" id="cd11341">
    <property type="entry name" value="AmyAc_Pullulanase_LD-like"/>
    <property type="match status" value="1"/>
</dbReference>
<dbReference type="Proteomes" id="UP000255326">
    <property type="component" value="Unassembled WGS sequence"/>
</dbReference>
<evidence type="ECO:0000313" key="4">
    <source>
        <dbReference type="Proteomes" id="UP000255326"/>
    </source>
</evidence>
<evidence type="ECO:0000259" key="2">
    <source>
        <dbReference type="SMART" id="SM00642"/>
    </source>
</evidence>
<comment type="similarity">
    <text evidence="1">Belongs to the glycosyl hydrolase 13 family.</text>
</comment>
<dbReference type="InterPro" id="IPR040697">
    <property type="entry name" value="PulA_N1"/>
</dbReference>
<dbReference type="GO" id="GO:0005975">
    <property type="term" value="P:carbohydrate metabolic process"/>
    <property type="evidence" value="ECO:0007669"/>
    <property type="project" value="InterPro"/>
</dbReference>
<dbReference type="SMR" id="A0A370GM24"/>
<dbReference type="NCBIfam" id="TIGR02104">
    <property type="entry name" value="pulA_typeI"/>
    <property type="match status" value="1"/>
</dbReference>
<dbReference type="RefSeq" id="WP_114745193.1">
    <property type="nucleotide sequence ID" value="NZ_QQAY01000003.1"/>
</dbReference>
<dbReference type="OrthoDB" id="9761875at2"/>
<dbReference type="InterPro" id="IPR049117">
    <property type="entry name" value="pulA_all-beta"/>
</dbReference>
<dbReference type="Gene3D" id="3.20.20.80">
    <property type="entry name" value="Glycosidases"/>
    <property type="match status" value="1"/>
</dbReference>
<dbReference type="Pfam" id="PF02922">
    <property type="entry name" value="CBM_48"/>
    <property type="match status" value="1"/>
</dbReference>